<sequence>MKTPPLNDTLAKLAHALPHRFTRFETDYDGSWWAVMQDDEPHGWVSMGDGNLNLSRLEYTLREVLEAEGFNWKVSRQGRNPDDTWQYWATVWHSRKCTQDLSCLADSPAHALALCVLDIW</sequence>
<evidence type="ECO:0008006" key="3">
    <source>
        <dbReference type="Google" id="ProtNLM"/>
    </source>
</evidence>
<evidence type="ECO:0000313" key="2">
    <source>
        <dbReference type="Proteomes" id="UP001589733"/>
    </source>
</evidence>
<gene>
    <name evidence="1" type="ORF">ACFFLM_04540</name>
</gene>
<comment type="caution">
    <text evidence="1">The sequence shown here is derived from an EMBL/GenBank/DDBJ whole genome shotgun (WGS) entry which is preliminary data.</text>
</comment>
<name>A0ABV6AUR1_9DEIO</name>
<evidence type="ECO:0000313" key="1">
    <source>
        <dbReference type="EMBL" id="MFB9991247.1"/>
    </source>
</evidence>
<reference evidence="1 2" key="1">
    <citation type="submission" date="2024-09" db="EMBL/GenBank/DDBJ databases">
        <authorList>
            <person name="Sun Q."/>
            <person name="Mori K."/>
        </authorList>
    </citation>
    <scope>NUCLEOTIDE SEQUENCE [LARGE SCALE GENOMIC DNA]</scope>
    <source>
        <strain evidence="1 2">JCM 13503</strain>
    </source>
</reference>
<dbReference type="RefSeq" id="WP_380005984.1">
    <property type="nucleotide sequence ID" value="NZ_JBHLYR010000013.1"/>
</dbReference>
<dbReference type="EMBL" id="JBHLYR010000013">
    <property type="protein sequence ID" value="MFB9991247.1"/>
    <property type="molecule type" value="Genomic_DNA"/>
</dbReference>
<proteinExistence type="predicted"/>
<organism evidence="1 2">
    <name type="scientific">Deinococcus oregonensis</name>
    <dbReference type="NCBI Taxonomy" id="1805970"/>
    <lineage>
        <taxon>Bacteria</taxon>
        <taxon>Thermotogati</taxon>
        <taxon>Deinococcota</taxon>
        <taxon>Deinococci</taxon>
        <taxon>Deinococcales</taxon>
        <taxon>Deinococcaceae</taxon>
        <taxon>Deinococcus</taxon>
    </lineage>
</organism>
<dbReference type="Proteomes" id="UP001589733">
    <property type="component" value="Unassembled WGS sequence"/>
</dbReference>
<accession>A0ABV6AUR1</accession>
<keyword evidence="2" id="KW-1185">Reference proteome</keyword>
<protein>
    <recommendedName>
        <fullName evidence="3">Phage ABA sandwich domain-containing protein</fullName>
    </recommendedName>
</protein>